<dbReference type="AlphaFoldDB" id="A0AAW3ZRS2"/>
<keyword evidence="2" id="KW-1185">Reference proteome</keyword>
<dbReference type="RefSeq" id="WP_192030664.1">
    <property type="nucleotide sequence ID" value="NZ_JACYTR010000045.1"/>
</dbReference>
<evidence type="ECO:0000313" key="1">
    <source>
        <dbReference type="EMBL" id="MBD8527242.1"/>
    </source>
</evidence>
<accession>A0AAW3ZRS2</accession>
<gene>
    <name evidence="1" type="ORF">IFO71_15980</name>
</gene>
<sequence length="221" mass="24638">MSDFVAQLARIGALPFTAVEVAEARLQQAIPARCAGLVLPLLQRRNGFLAFESALQVFGVDQGAPFDFVSWNRADGWRANYGELGAGLDFFAQDIFGGQYAVEESHIIKFDPETGERSRVAESMEGWAELILSDYDYETGYTLASEWQKEYRPLTFGERLYPKLPFVLGGEFETSNLWAATPEKVSGFRGYIAQQLHGRPDGTFIKLNLPGGKTLEGRLQR</sequence>
<comment type="caution">
    <text evidence="1">The sequence shown here is derived from an EMBL/GenBank/DDBJ whole genome shotgun (WGS) entry which is preliminary data.</text>
</comment>
<proteinExistence type="predicted"/>
<dbReference type="Proteomes" id="UP000613768">
    <property type="component" value="Unassembled WGS sequence"/>
</dbReference>
<name>A0AAW3ZRS2_9GAMM</name>
<organism evidence="1 2">
    <name type="scientific">Pseudomarimonas arenosa</name>
    <dbReference type="NCBI Taxonomy" id="2774145"/>
    <lineage>
        <taxon>Bacteria</taxon>
        <taxon>Pseudomonadati</taxon>
        <taxon>Pseudomonadota</taxon>
        <taxon>Gammaproteobacteria</taxon>
        <taxon>Lysobacterales</taxon>
        <taxon>Lysobacteraceae</taxon>
        <taxon>Pseudomarimonas</taxon>
    </lineage>
</organism>
<dbReference type="EMBL" id="JACYTR010000045">
    <property type="protein sequence ID" value="MBD8527242.1"/>
    <property type="molecule type" value="Genomic_DNA"/>
</dbReference>
<evidence type="ECO:0000313" key="2">
    <source>
        <dbReference type="Proteomes" id="UP000613768"/>
    </source>
</evidence>
<reference evidence="1 2" key="1">
    <citation type="submission" date="2020-09" db="EMBL/GenBank/DDBJ databases">
        <title>Pseudoxanthomonas sp. CAU 1598 isolated from sand of Yaerae Beach.</title>
        <authorList>
            <person name="Kim W."/>
        </authorList>
    </citation>
    <scope>NUCLEOTIDE SEQUENCE [LARGE SCALE GENOMIC DNA]</scope>
    <source>
        <strain evidence="1 2">CAU 1598</strain>
    </source>
</reference>
<protein>
    <submittedName>
        <fullName evidence="1">SMI1/KNR4 family protein</fullName>
    </submittedName>
</protein>